<protein>
    <submittedName>
        <fullName evidence="2">Uncharacterized protein</fullName>
    </submittedName>
</protein>
<reference evidence="2 3" key="1">
    <citation type="submission" date="2020-08" db="EMBL/GenBank/DDBJ databases">
        <title>Genomic Encyclopedia of Type Strains, Phase IV (KMG-IV): sequencing the most valuable type-strain genomes for metagenomic binning, comparative biology and taxonomic classification.</title>
        <authorList>
            <person name="Goeker M."/>
        </authorList>
    </citation>
    <scope>NUCLEOTIDE SEQUENCE [LARGE SCALE GENOMIC DNA]</scope>
    <source>
        <strain evidence="2 3">DSM 17498</strain>
    </source>
</reference>
<gene>
    <name evidence="2" type="ORF">HNQ36_003451</name>
</gene>
<dbReference type="AlphaFoldDB" id="A0A840N2Z1"/>
<name>A0A840N2Z1_9BRAD</name>
<evidence type="ECO:0000313" key="3">
    <source>
        <dbReference type="Proteomes" id="UP000521227"/>
    </source>
</evidence>
<feature type="region of interest" description="Disordered" evidence="1">
    <location>
        <begin position="477"/>
        <end position="510"/>
    </location>
</feature>
<accession>A0A840N2Z1</accession>
<evidence type="ECO:0000313" key="2">
    <source>
        <dbReference type="EMBL" id="MBB5053460.1"/>
    </source>
</evidence>
<dbReference type="EMBL" id="JACHIJ010000004">
    <property type="protein sequence ID" value="MBB5053460.1"/>
    <property type="molecule type" value="Genomic_DNA"/>
</dbReference>
<sequence length="645" mass="73024">MFDSLPSAHDVSNFGSDKAKLVWAIDSNGKMAKISTVANGAKCKCRCPNPHCNEYLIAKTNHQTPHYSHSSNSKCNGGGPETAIHILAKEAIEEHKKLYLIERRASFAGREVILSKARLVEFDMVVAEHRELERIVPDIYVEKAGRNLLIEIAVTHPCDEMKIEKIRARGVPALEIDLSGLPRNADRDVITQAVIYDAPRSWLFHADIDSAHAKLRAAHEKKEADATKQFDDALNLLSRDYRLGLSDLSKQEKLEISDADELRATRLVQHIGIHISGAGCFTWPLDRWQNFIIREFVVGSQLGHDAYRVKTVFSRLKDAGAIRPLFKFVNKEFEAALQAGPLDFLTPYRAIEMYLFHLAREGFVYKISGAYQTVSDIRVSIEGHRERLVRIQRRTEGALETARKILAFVPVNERGKVTAKTWLQQHQSLYGSSFKAAIDADSGPYDEMSLTLRNIERMIFENGPIIESTLELPIAQERERQRNSRKQVADERAARKAEADEKAHLEKEVSENEARVSRISRFKREVNDSLGNDSADWLKSQSEQSESIDLLSLAASSELGLDRAFAMLRTTVHDRNEKAKKQKVIDRFVWQLVDDATRSLGHQRCQLFIRSAYKELGGKKPIDYCVDKVTLAECLDLLKVVARKK</sequence>
<dbReference type="RefSeq" id="WP_184087031.1">
    <property type="nucleotide sequence ID" value="NZ_JACHIJ010000004.1"/>
</dbReference>
<comment type="caution">
    <text evidence="2">The sequence shown here is derived from an EMBL/GenBank/DDBJ whole genome shotgun (WGS) entry which is preliminary data.</text>
</comment>
<proteinExistence type="predicted"/>
<evidence type="ECO:0000256" key="1">
    <source>
        <dbReference type="SAM" id="MobiDB-lite"/>
    </source>
</evidence>
<dbReference type="Proteomes" id="UP000521227">
    <property type="component" value="Unassembled WGS sequence"/>
</dbReference>
<organism evidence="2 3">
    <name type="scientific">Afipia massiliensis</name>
    <dbReference type="NCBI Taxonomy" id="211460"/>
    <lineage>
        <taxon>Bacteria</taxon>
        <taxon>Pseudomonadati</taxon>
        <taxon>Pseudomonadota</taxon>
        <taxon>Alphaproteobacteria</taxon>
        <taxon>Hyphomicrobiales</taxon>
        <taxon>Nitrobacteraceae</taxon>
        <taxon>Afipia</taxon>
    </lineage>
</organism>